<keyword evidence="4" id="KW-0862">Zinc</keyword>
<feature type="repeat" description="ANK" evidence="5">
    <location>
        <begin position="347"/>
        <end position="379"/>
    </location>
</feature>
<dbReference type="Gene3D" id="1.25.40.20">
    <property type="entry name" value="Ankyrin repeat-containing domain"/>
    <property type="match status" value="3"/>
</dbReference>
<keyword evidence="2" id="KW-0677">Repeat</keyword>
<feature type="region of interest" description="Disordered" evidence="7">
    <location>
        <begin position="415"/>
        <end position="465"/>
    </location>
</feature>
<keyword evidence="3 6" id="KW-0863">Zinc-finger</keyword>
<feature type="repeat" description="ANK" evidence="5">
    <location>
        <begin position="640"/>
        <end position="665"/>
    </location>
</feature>
<keyword evidence="1" id="KW-0479">Metal-binding</keyword>
<dbReference type="InterPro" id="IPR002893">
    <property type="entry name" value="Znf_MYND"/>
</dbReference>
<dbReference type="SMART" id="SM00248">
    <property type="entry name" value="ANK"/>
    <property type="match status" value="6"/>
</dbReference>
<dbReference type="EMBL" id="CAJNON010000076">
    <property type="protein sequence ID" value="CAF0924446.1"/>
    <property type="molecule type" value="Genomic_DNA"/>
</dbReference>
<evidence type="ECO:0000313" key="10">
    <source>
        <dbReference type="Proteomes" id="UP000663891"/>
    </source>
</evidence>
<proteinExistence type="predicted"/>
<feature type="region of interest" description="Disordered" evidence="7">
    <location>
        <begin position="1"/>
        <end position="61"/>
    </location>
</feature>
<evidence type="ECO:0000256" key="6">
    <source>
        <dbReference type="PROSITE-ProRule" id="PRU00134"/>
    </source>
</evidence>
<dbReference type="GO" id="GO:0008270">
    <property type="term" value="F:zinc ion binding"/>
    <property type="evidence" value="ECO:0007669"/>
    <property type="project" value="UniProtKB-KW"/>
</dbReference>
<evidence type="ECO:0000256" key="7">
    <source>
        <dbReference type="SAM" id="MobiDB-lite"/>
    </source>
</evidence>
<dbReference type="PANTHER" id="PTHR15897">
    <property type="entry name" value="ANKYRIN REPEAT AND MYND DOMAIN PROTEIN 1"/>
    <property type="match status" value="1"/>
</dbReference>
<dbReference type="SUPFAM" id="SSF144232">
    <property type="entry name" value="HIT/MYND zinc finger-like"/>
    <property type="match status" value="1"/>
</dbReference>
<keyword evidence="5" id="KW-0040">ANK repeat</keyword>
<feature type="region of interest" description="Disordered" evidence="7">
    <location>
        <begin position="782"/>
        <end position="817"/>
    </location>
</feature>
<feature type="repeat" description="ANK" evidence="5">
    <location>
        <begin position="544"/>
        <end position="579"/>
    </location>
</feature>
<evidence type="ECO:0000259" key="8">
    <source>
        <dbReference type="PROSITE" id="PS50865"/>
    </source>
</evidence>
<dbReference type="InterPro" id="IPR036770">
    <property type="entry name" value="Ankyrin_rpt-contain_sf"/>
</dbReference>
<dbReference type="SUPFAM" id="SSF48403">
    <property type="entry name" value="Ankyrin repeat"/>
    <property type="match status" value="2"/>
</dbReference>
<dbReference type="SUPFAM" id="SSF82185">
    <property type="entry name" value="Histone H3 K4-specific methyltransferase SET7/9 N-terminal domain"/>
    <property type="match status" value="1"/>
</dbReference>
<dbReference type="InterPro" id="IPR002110">
    <property type="entry name" value="Ankyrin_rpt"/>
</dbReference>
<dbReference type="SMART" id="SM00698">
    <property type="entry name" value="MORN"/>
    <property type="match status" value="2"/>
</dbReference>
<dbReference type="Pfam" id="PF01753">
    <property type="entry name" value="zf-MYND"/>
    <property type="match status" value="1"/>
</dbReference>
<protein>
    <recommendedName>
        <fullName evidence="8">MYND-type domain-containing protein</fullName>
    </recommendedName>
</protein>
<dbReference type="PROSITE" id="PS50088">
    <property type="entry name" value="ANK_REPEAT"/>
    <property type="match status" value="4"/>
</dbReference>
<reference evidence="9" key="1">
    <citation type="submission" date="2021-02" db="EMBL/GenBank/DDBJ databases">
        <authorList>
            <person name="Nowell W R."/>
        </authorList>
    </citation>
    <scope>NUCLEOTIDE SEQUENCE</scope>
</reference>
<feature type="compositionally biased region" description="Polar residues" evidence="7">
    <location>
        <begin position="1"/>
        <end position="14"/>
    </location>
</feature>
<dbReference type="OrthoDB" id="48314at2759"/>
<dbReference type="Gene3D" id="2.20.110.10">
    <property type="entry name" value="Histone H3 K4-specific methyltransferase SET7/9 N-terminal domain"/>
    <property type="match status" value="1"/>
</dbReference>
<evidence type="ECO:0000256" key="3">
    <source>
        <dbReference type="ARBA" id="ARBA00022771"/>
    </source>
</evidence>
<dbReference type="InterPro" id="IPR053064">
    <property type="entry name" value="Ankyrin-MYND_domain-protein"/>
</dbReference>
<dbReference type="PROSITE" id="PS50865">
    <property type="entry name" value="ZF_MYND_2"/>
    <property type="match status" value="1"/>
</dbReference>
<accession>A0A814BAS6</accession>
<dbReference type="InterPro" id="IPR003409">
    <property type="entry name" value="MORN"/>
</dbReference>
<evidence type="ECO:0000313" key="9">
    <source>
        <dbReference type="EMBL" id="CAF0924446.1"/>
    </source>
</evidence>
<evidence type="ECO:0000256" key="1">
    <source>
        <dbReference type="ARBA" id="ARBA00022723"/>
    </source>
</evidence>
<dbReference type="AlphaFoldDB" id="A0A814BAS6"/>
<dbReference type="Proteomes" id="UP000663891">
    <property type="component" value="Unassembled WGS sequence"/>
</dbReference>
<feature type="compositionally biased region" description="Basic and acidic residues" evidence="7">
    <location>
        <begin position="38"/>
        <end position="47"/>
    </location>
</feature>
<evidence type="ECO:0000256" key="5">
    <source>
        <dbReference type="PROSITE-ProRule" id="PRU00023"/>
    </source>
</evidence>
<gene>
    <name evidence="9" type="ORF">VCS650_LOCUS10564</name>
</gene>
<feature type="compositionally biased region" description="Polar residues" evidence="7">
    <location>
        <begin position="415"/>
        <end position="437"/>
    </location>
</feature>
<feature type="compositionally biased region" description="Polar residues" evidence="7">
    <location>
        <begin position="796"/>
        <end position="817"/>
    </location>
</feature>
<dbReference type="Gene3D" id="6.10.140.2220">
    <property type="match status" value="1"/>
</dbReference>
<dbReference type="Gene3D" id="1.10.220.160">
    <property type="match status" value="1"/>
</dbReference>
<sequence length="948" mass="107320">MTSVARKSASSQTREQLKDINEDESNTKITIDRNNNAIERESADVSQDKMSINRRKQRPKSTTIRDEYKYVGDIYAEKKHGTGILSWPDKRTYTGAFYADKRHGYGSFQNPEIFEFKGLYRHDERFGPGILMYQSSQCADVGFWLSDDLVRLVYPHPTLNLDIHIIDKKPRTDSSCMLQSWYSPYELLSTIIDFDYILNKKPNALLCKNIENENSTFTQYLIEHADQVQKVMHEKRAQLDAYLSNFNDENILDEKIFNERMVDIPIPNETYEQQQLFYHTNKYLPLKQQATFPIDEIISNNRLTFPDPGPLEKSSLVLLELAYNGEFKKIRDLLLHNQTYVDVCDSRGLSALHFATHNIHMDAINILLDFGANVNQLTDDGLTPLAIAFLFYYGNDPQETINTALEHSDEIILNSKSTSAMEGRQSSPKDNTTTTKSVCEINIPDEDKSGPSGESSKSNNRENKNCYGYELTDTLRERMRDGQFRESVHALIKLLLRRGADPSLSDWPLPVLAEAIRAGDKEMVEILLKKKAQVNCRLNPIRHANLTPLHIACGCLAPTALDIVRLLLEHGAEVNVESSPVDKEYLSLADLSVRDTFKTASQQHGRTPLHIACTREVTEDTLSIVRLLLKHQANPNVVCNGQTPLSLAISMGNESLVDTLINHEATDPSISLGEGNGNALCTVVRTAYESRWTHNKRLELVERMVDKTPKVLYPVRFSVKQISGSSVDYAYYSFFADTRIAQTPYHILSPDERLIYKERKELLAQVAKRFREEVTKDKDLLNVPIPEHPTGITRGHTYSQRTHTNTRSSNGKSGQTNSKANNDFHFCATCGRSTGVRLTACKECGNVYFCSKICKTTGWDAFHQDECQIEQPGDPTADNKNLTGANGALLKKDLSSLKTSQNQLPTLSAAKLIRQKRLKKMGNLHPSLEGVNLSWNYTYDALENYSFS</sequence>
<feature type="domain" description="MYND-type" evidence="8">
    <location>
        <begin position="827"/>
        <end position="867"/>
    </location>
</feature>
<comment type="caution">
    <text evidence="9">The sequence shown here is derived from an EMBL/GenBank/DDBJ whole genome shotgun (WGS) entry which is preliminary data.</text>
</comment>
<evidence type="ECO:0000256" key="4">
    <source>
        <dbReference type="ARBA" id="ARBA00022833"/>
    </source>
</evidence>
<feature type="compositionally biased region" description="Polar residues" evidence="7">
    <location>
        <begin position="27"/>
        <end position="37"/>
    </location>
</feature>
<dbReference type="PROSITE" id="PS50297">
    <property type="entry name" value="ANK_REP_REGION"/>
    <property type="match status" value="4"/>
</dbReference>
<evidence type="ECO:0000256" key="2">
    <source>
        <dbReference type="ARBA" id="ARBA00022737"/>
    </source>
</evidence>
<organism evidence="9 10">
    <name type="scientific">Adineta steineri</name>
    <dbReference type="NCBI Taxonomy" id="433720"/>
    <lineage>
        <taxon>Eukaryota</taxon>
        <taxon>Metazoa</taxon>
        <taxon>Spiralia</taxon>
        <taxon>Gnathifera</taxon>
        <taxon>Rotifera</taxon>
        <taxon>Eurotatoria</taxon>
        <taxon>Bdelloidea</taxon>
        <taxon>Adinetida</taxon>
        <taxon>Adinetidae</taxon>
        <taxon>Adineta</taxon>
    </lineage>
</organism>
<feature type="repeat" description="ANK" evidence="5">
    <location>
        <begin position="604"/>
        <end position="640"/>
    </location>
</feature>
<name>A0A814BAS6_9BILA</name>
<dbReference type="PANTHER" id="PTHR15897:SF2">
    <property type="entry name" value="ANKYRIN REPEAT AND MYND DOMAIN-CONTAINING PROTEIN 1"/>
    <property type="match status" value="1"/>
</dbReference>
<dbReference type="Pfam" id="PF12796">
    <property type="entry name" value="Ank_2"/>
    <property type="match status" value="3"/>
</dbReference>